<evidence type="ECO:0000259" key="9">
    <source>
        <dbReference type="PROSITE" id="PS50011"/>
    </source>
</evidence>
<evidence type="ECO:0000256" key="8">
    <source>
        <dbReference type="ARBA" id="ARBA00048679"/>
    </source>
</evidence>
<dbReference type="Gene3D" id="1.10.510.10">
    <property type="entry name" value="Transferase(Phosphotransferase) domain 1"/>
    <property type="match status" value="1"/>
</dbReference>
<dbReference type="GO" id="GO:0005524">
    <property type="term" value="F:ATP binding"/>
    <property type="evidence" value="ECO:0007669"/>
    <property type="project" value="UniProtKB-KW"/>
</dbReference>
<dbReference type="EMBL" id="AY229987">
    <property type="protein sequence ID" value="AAQ21601.1"/>
    <property type="molecule type" value="Genomic_DNA"/>
</dbReference>
<comment type="catalytic activity">
    <reaction evidence="8">
        <text>L-seryl-[protein] + ATP = O-phospho-L-seryl-[protein] + ADP + H(+)</text>
        <dbReference type="Rhea" id="RHEA:17989"/>
        <dbReference type="Rhea" id="RHEA-COMP:9863"/>
        <dbReference type="Rhea" id="RHEA-COMP:11604"/>
        <dbReference type="ChEBI" id="CHEBI:15378"/>
        <dbReference type="ChEBI" id="CHEBI:29999"/>
        <dbReference type="ChEBI" id="CHEBI:30616"/>
        <dbReference type="ChEBI" id="CHEBI:83421"/>
        <dbReference type="ChEBI" id="CHEBI:456216"/>
        <dbReference type="EC" id="2.7.11.1"/>
    </reaction>
</comment>
<evidence type="ECO:0000256" key="1">
    <source>
        <dbReference type="ARBA" id="ARBA00012513"/>
    </source>
</evidence>
<dbReference type="InterPro" id="IPR000719">
    <property type="entry name" value="Prot_kinase_dom"/>
</dbReference>
<evidence type="ECO:0000313" key="11">
    <source>
        <dbReference type="EMBL" id="AUF82000.1"/>
    </source>
</evidence>
<keyword evidence="12" id="KW-1185">Reference proteome</keyword>
<dbReference type="KEGG" id="vg:1725088"/>
<name>Q7T5T3_GVCL</name>
<dbReference type="GO" id="GO:0035556">
    <property type="term" value="P:intracellular signal transduction"/>
    <property type="evidence" value="ECO:0007669"/>
    <property type="project" value="TreeGrafter"/>
</dbReference>
<dbReference type="InterPro" id="IPR011009">
    <property type="entry name" value="Kinase-like_dom_sf"/>
</dbReference>
<dbReference type="OrthoDB" id="8955at10239"/>
<sequence length="310" mass="36461">MSSPIFDANFSFKLTFHFISFIISRTSALKPALFMNTNKSISRFAKELSNYEILKNLDENDCQSYSNVFLCKKKGEQKMYVCKIVKSSTFNSLEFDVHILMKHNINFIKLHHFVFNNEEDILLIMDYVKDGDLFELVKKNDIKLDEATCKKLILTLVTALNDLHRKNIIHNDVKLENLLYDRKKKRLYVCDYGLSRITGTPSLYDGTTVYFSPEKIRHEPYQVSFDWWAVGVVSYEILSCEYPFDIDEENEEEMDNMEPEDMLPLYSKPLPPIKNISKKAMNFVKQMLELDINNRLSSYDEIIKHPFLKF</sequence>
<evidence type="ECO:0000313" key="12">
    <source>
        <dbReference type="Proteomes" id="UP000203359"/>
    </source>
</evidence>
<reference evidence="10 12" key="5">
    <citation type="journal article" date="2003" name="Virology">
        <title>The genome of the Cryptophlebia leucotreta granulovirus.</title>
        <authorList>
            <person name="Lange M."/>
            <person name="Jehle J.A."/>
        </authorList>
    </citation>
    <scope>NUCLEOTIDE SEQUENCE [LARGE SCALE GENOMIC DNA]</scope>
    <source>
        <strain evidence="10">CV3</strain>
    </source>
</reference>
<dbReference type="GeneID" id="1725088"/>
<reference evidence="10" key="1">
    <citation type="submission" date="1993-12" db="EMBL/GenBank/DDBJ databases">
        <authorList>
            <person name="Jehle J."/>
        </authorList>
    </citation>
    <scope>NUCLEOTIDE SEQUENCE</scope>
    <source>
        <strain evidence="10">CV3</strain>
    </source>
</reference>
<dbReference type="PROSITE" id="PS50011">
    <property type="entry name" value="PROTEIN_KINASE_DOM"/>
    <property type="match status" value="1"/>
</dbReference>
<dbReference type="InterPro" id="IPR050236">
    <property type="entry name" value="Ser_Thr_kinase_AGC"/>
</dbReference>
<organism evidence="10 12">
    <name type="scientific">Cryptophlebia leucotreta granulosis virus</name>
    <name type="common">ClGV</name>
    <name type="synonym">Cryptophlebia leucotreta granulovirus</name>
    <dbReference type="NCBI Taxonomy" id="35254"/>
    <lineage>
        <taxon>Viruses</taxon>
        <taxon>Viruses incertae sedis</taxon>
        <taxon>Naldaviricetes</taxon>
        <taxon>Lefavirales</taxon>
        <taxon>Baculoviridae</taxon>
        <taxon>Betabaculovirus</taxon>
        <taxon>Betabaculovirus cryleucotretae</taxon>
    </lineage>
</organism>
<dbReference type="PANTHER" id="PTHR24356:SF1">
    <property type="entry name" value="SERINE_THREONINE-PROTEIN KINASE GREATWALL"/>
    <property type="match status" value="1"/>
</dbReference>
<accession>Q7T5T3</accession>
<evidence type="ECO:0000256" key="5">
    <source>
        <dbReference type="ARBA" id="ARBA00022777"/>
    </source>
</evidence>
<keyword evidence="4" id="KW-0547">Nucleotide-binding</keyword>
<organismHost>
    <name type="scientific">Tortricidae</name>
    <dbReference type="NCBI Taxonomy" id="7139"/>
</organismHost>
<reference evidence="10 12" key="4">
    <citation type="journal article" date="2002" name="J. Gen. Virol.">
        <title>The expansion of a hypervariable, non-hr ori-like region in the genome of Cryptophlebia leucotreta granulovirus provides in vivo evidence for the utilization of baculovirus non-hr oris during replication.</title>
        <authorList>
            <person name="Jehle J.A."/>
        </authorList>
    </citation>
    <scope>NUCLEOTIDE SEQUENCE [LARGE SCALE GENOMIC DNA]</scope>
    <source>
        <strain evidence="10">CV3</strain>
    </source>
</reference>
<keyword evidence="6" id="KW-0067">ATP-binding</keyword>
<evidence type="ECO:0000256" key="4">
    <source>
        <dbReference type="ARBA" id="ARBA00022741"/>
    </source>
</evidence>
<proteinExistence type="predicted"/>
<dbReference type="PROSITE" id="PS00108">
    <property type="entry name" value="PROTEIN_KINASE_ST"/>
    <property type="match status" value="1"/>
</dbReference>
<protein>
    <recommendedName>
        <fullName evidence="1">non-specific serine/threonine protein kinase</fullName>
        <ecNumber evidence="1">2.7.11.1</ecNumber>
    </recommendedName>
</protein>
<reference evidence="10 12" key="3">
    <citation type="journal article" date="1994" name="J. Gen. Virol.">
        <title>The granulin gene region of Cryptophlebia leucotreta granulosis virus: sequence analysis and phylogenetic considerations.</title>
        <authorList>
            <person name="Jehle J.A."/>
            <person name="Backhaus H."/>
        </authorList>
    </citation>
    <scope>NUCLEOTIDE SEQUENCE [LARGE SCALE GENOMIC DNA]</scope>
    <source>
        <strain evidence="10">CV3</strain>
    </source>
</reference>
<dbReference type="SMART" id="SM00220">
    <property type="entry name" value="S_TKc"/>
    <property type="match status" value="1"/>
</dbReference>
<reference evidence="11" key="7">
    <citation type="journal article" date="2017" name="Int. J. Mol. Sci.">
        <title>Genome Analysis and Genetic Stability of the Cryptophlebia leucotreta Granulovirus (CrleGV-SA) after 15 Years of Commercial Use as a Biopesticide.</title>
        <authorList>
            <person name="van der Merwe M."/>
            <person name="Jukes M.D."/>
            <person name="Rabalski L."/>
            <person name="Knox C."/>
            <person name="Opoku-Debrah J.K."/>
            <person name="Moore S.D."/>
            <person name="Krejmer-Rabalska M."/>
            <person name="Szewczyk B."/>
            <person name="Hill M.P."/>
        </authorList>
    </citation>
    <scope>NUCLEOTIDE SEQUENCE</scope>
    <source>
        <strain evidence="11">CrleGV-SA</strain>
    </source>
</reference>
<dbReference type="InterPro" id="IPR008271">
    <property type="entry name" value="Ser/Thr_kinase_AS"/>
</dbReference>
<evidence type="ECO:0000256" key="7">
    <source>
        <dbReference type="ARBA" id="ARBA00047899"/>
    </source>
</evidence>
<dbReference type="EC" id="2.7.11.1" evidence="1"/>
<evidence type="ECO:0000313" key="10">
    <source>
        <dbReference type="EMBL" id="AAQ21601.1"/>
    </source>
</evidence>
<evidence type="ECO:0000256" key="2">
    <source>
        <dbReference type="ARBA" id="ARBA00022527"/>
    </source>
</evidence>
<feature type="domain" description="Protein kinase" evidence="9">
    <location>
        <begin position="54"/>
        <end position="308"/>
    </location>
</feature>
<evidence type="ECO:0000256" key="3">
    <source>
        <dbReference type="ARBA" id="ARBA00022679"/>
    </source>
</evidence>
<keyword evidence="3" id="KW-0808">Transferase</keyword>
<keyword evidence="5" id="KW-0418">Kinase</keyword>
<dbReference type="GO" id="GO:0004674">
    <property type="term" value="F:protein serine/threonine kinase activity"/>
    <property type="evidence" value="ECO:0007669"/>
    <property type="project" value="UniProtKB-KW"/>
</dbReference>
<evidence type="ECO:0000256" key="6">
    <source>
        <dbReference type="ARBA" id="ARBA00022840"/>
    </source>
</evidence>
<dbReference type="EMBL" id="MF974563">
    <property type="protein sequence ID" value="AUF82000.1"/>
    <property type="molecule type" value="Genomic_DNA"/>
</dbReference>
<comment type="catalytic activity">
    <reaction evidence="7">
        <text>L-threonyl-[protein] + ATP = O-phospho-L-threonyl-[protein] + ADP + H(+)</text>
        <dbReference type="Rhea" id="RHEA:46608"/>
        <dbReference type="Rhea" id="RHEA-COMP:11060"/>
        <dbReference type="Rhea" id="RHEA-COMP:11605"/>
        <dbReference type="ChEBI" id="CHEBI:15378"/>
        <dbReference type="ChEBI" id="CHEBI:30013"/>
        <dbReference type="ChEBI" id="CHEBI:30616"/>
        <dbReference type="ChEBI" id="CHEBI:61977"/>
        <dbReference type="ChEBI" id="CHEBI:456216"/>
        <dbReference type="EC" id="2.7.11.1"/>
    </reaction>
</comment>
<reference evidence="10 12" key="2">
    <citation type="journal article" date="1994" name="J. Gen. Virol.">
        <title>Genome organization of the DNA-binding protein gene region of Cryptophlebia leucotreta granulosis virus is closely related to that of nuclear polyhedrosis viruses.</title>
        <authorList>
            <person name="Jehle J.A."/>
            <person name="Backhaus H."/>
        </authorList>
    </citation>
    <scope>NUCLEOTIDE SEQUENCE [LARGE SCALE GENOMIC DNA]</scope>
    <source>
        <strain evidence="10">CV3</strain>
    </source>
</reference>
<dbReference type="SUPFAM" id="SSF56112">
    <property type="entry name" value="Protein kinase-like (PK-like)"/>
    <property type="match status" value="1"/>
</dbReference>
<dbReference type="Gene3D" id="3.30.200.20">
    <property type="entry name" value="Phosphorylase Kinase, domain 1"/>
    <property type="match status" value="1"/>
</dbReference>
<reference evidence="10" key="6">
    <citation type="submission" date="2003-02" db="EMBL/GenBank/DDBJ databases">
        <authorList>
            <person name="Lange M."/>
            <person name="Jehle J.A."/>
        </authorList>
    </citation>
    <scope>NUCLEOTIDE SEQUENCE</scope>
    <source>
        <strain evidence="10">CV3</strain>
    </source>
</reference>
<dbReference type="PANTHER" id="PTHR24356">
    <property type="entry name" value="SERINE/THREONINE-PROTEIN KINASE"/>
    <property type="match status" value="1"/>
</dbReference>
<dbReference type="RefSeq" id="NP_891851.1">
    <property type="nucleotide sequence ID" value="NC_005068.1"/>
</dbReference>
<keyword evidence="2" id="KW-0723">Serine/threonine-protein kinase</keyword>
<dbReference type="Pfam" id="PF00069">
    <property type="entry name" value="Pkinase"/>
    <property type="match status" value="1"/>
</dbReference>
<dbReference type="Proteomes" id="UP000203359">
    <property type="component" value="Segment"/>
</dbReference>